<dbReference type="Gene3D" id="1.25.40.20">
    <property type="entry name" value="Ankyrin repeat-containing domain"/>
    <property type="match status" value="3"/>
</dbReference>
<dbReference type="AlphaFoldDB" id="A0ABD2WWN9"/>
<dbReference type="SMART" id="SM00248">
    <property type="entry name" value="ANK"/>
    <property type="match status" value="7"/>
</dbReference>
<dbReference type="EMBL" id="JBJJXI010000066">
    <property type="protein sequence ID" value="KAL3397310.1"/>
    <property type="molecule type" value="Genomic_DNA"/>
</dbReference>
<evidence type="ECO:0000313" key="5">
    <source>
        <dbReference type="Proteomes" id="UP001627154"/>
    </source>
</evidence>
<feature type="repeat" description="ANK" evidence="3">
    <location>
        <begin position="109"/>
        <end position="141"/>
    </location>
</feature>
<proteinExistence type="predicted"/>
<evidence type="ECO:0000256" key="1">
    <source>
        <dbReference type="ARBA" id="ARBA00022737"/>
    </source>
</evidence>
<keyword evidence="2 3" id="KW-0040">ANK repeat</keyword>
<dbReference type="InterPro" id="IPR036770">
    <property type="entry name" value="Ankyrin_rpt-contain_sf"/>
</dbReference>
<comment type="caution">
    <text evidence="4">The sequence shown here is derived from an EMBL/GenBank/DDBJ whole genome shotgun (WGS) entry which is preliminary data.</text>
</comment>
<sequence>MHIIGQGGDNDLLYTFFVIIDEKRQKVQIDARTKSGSTPLHLASGRGNQYAIEVLLSKGANPNLADAEGLTPLHVICNRQDNDDVLLNAFFELNEEIRYMVQIDAQDNKGWTPLHYALDNNCKKLVEFLLRNGADSNLADEDGSSPLHFVCKSCCSDDLVEMFFEVNDDARRILLVDARNKLGNTPLHWALHYGHKKAAELLLRRGANPNLTNANDVTPLQICLQKEDDDLMNIFFKINDEIQQMVQVNTQDKFGCTPIERAVETLQPRVVNILLDHDADLSCFAFPSKRDFTNFILRRQLQGINFKLRLASGMLAIVDSLNKRGYELDRSAAMAIMKLFLKYGLLVKSECLEEVLLADEGFASTAKETMIIPDLSIYDLIQLPTEEEKKRLTYMDYFDFARSKKLCELPASYQNVGSVYLCEKLSRRFFRRWALDPFWEMIRYRLPILCCKIIIEKLKNQDLWHICLAAKGQNSWRR</sequence>
<feature type="repeat" description="ANK" evidence="3">
    <location>
        <begin position="35"/>
        <end position="67"/>
    </location>
</feature>
<evidence type="ECO:0000256" key="3">
    <source>
        <dbReference type="PROSITE-ProRule" id="PRU00023"/>
    </source>
</evidence>
<organism evidence="4 5">
    <name type="scientific">Trichogramma kaykai</name>
    <dbReference type="NCBI Taxonomy" id="54128"/>
    <lineage>
        <taxon>Eukaryota</taxon>
        <taxon>Metazoa</taxon>
        <taxon>Ecdysozoa</taxon>
        <taxon>Arthropoda</taxon>
        <taxon>Hexapoda</taxon>
        <taxon>Insecta</taxon>
        <taxon>Pterygota</taxon>
        <taxon>Neoptera</taxon>
        <taxon>Endopterygota</taxon>
        <taxon>Hymenoptera</taxon>
        <taxon>Apocrita</taxon>
        <taxon>Proctotrupomorpha</taxon>
        <taxon>Chalcidoidea</taxon>
        <taxon>Trichogrammatidae</taxon>
        <taxon>Trichogramma</taxon>
    </lineage>
</organism>
<evidence type="ECO:0000256" key="2">
    <source>
        <dbReference type="ARBA" id="ARBA00023043"/>
    </source>
</evidence>
<feature type="repeat" description="ANK" evidence="3">
    <location>
        <begin position="182"/>
        <end position="214"/>
    </location>
</feature>
<evidence type="ECO:0000313" key="4">
    <source>
        <dbReference type="EMBL" id="KAL3397310.1"/>
    </source>
</evidence>
<dbReference type="InterPro" id="IPR002110">
    <property type="entry name" value="Ankyrin_rpt"/>
</dbReference>
<keyword evidence="1" id="KW-0677">Repeat</keyword>
<dbReference type="Proteomes" id="UP001627154">
    <property type="component" value="Unassembled WGS sequence"/>
</dbReference>
<dbReference type="SUPFAM" id="SSF48403">
    <property type="entry name" value="Ankyrin repeat"/>
    <property type="match status" value="1"/>
</dbReference>
<dbReference type="PRINTS" id="PR01415">
    <property type="entry name" value="ANKYRIN"/>
</dbReference>
<dbReference type="PROSITE" id="PS50088">
    <property type="entry name" value="ANK_REPEAT"/>
    <property type="match status" value="3"/>
</dbReference>
<name>A0ABD2WWN9_9HYME</name>
<reference evidence="4 5" key="1">
    <citation type="journal article" date="2024" name="bioRxiv">
        <title>A reference genome for Trichogramma kaykai: A tiny desert-dwelling parasitoid wasp with competing sex-ratio distorters.</title>
        <authorList>
            <person name="Culotta J."/>
            <person name="Lindsey A.R."/>
        </authorList>
    </citation>
    <scope>NUCLEOTIDE SEQUENCE [LARGE SCALE GENOMIC DNA]</scope>
    <source>
        <strain evidence="4 5">KSX58</strain>
    </source>
</reference>
<protein>
    <submittedName>
        <fullName evidence="4">Uncharacterized protein</fullName>
    </submittedName>
</protein>
<keyword evidence="5" id="KW-1185">Reference proteome</keyword>
<gene>
    <name evidence="4" type="ORF">TKK_008878</name>
</gene>
<accession>A0ABD2WWN9</accession>
<dbReference type="PROSITE" id="PS50297">
    <property type="entry name" value="ANK_REP_REGION"/>
    <property type="match status" value="3"/>
</dbReference>
<dbReference type="Pfam" id="PF12796">
    <property type="entry name" value="Ank_2"/>
    <property type="match status" value="2"/>
</dbReference>
<dbReference type="PANTHER" id="PTHR24178">
    <property type="entry name" value="MOLTING PROTEIN MLT-4"/>
    <property type="match status" value="1"/>
</dbReference>